<dbReference type="RefSeq" id="WP_037543527.1">
    <property type="nucleotide sequence ID" value="NZ_PEOY01000025.1"/>
</dbReference>
<feature type="transmembrane region" description="Helical" evidence="1">
    <location>
        <begin position="72"/>
        <end position="90"/>
    </location>
</feature>
<evidence type="ECO:0000313" key="8">
    <source>
        <dbReference type="Proteomes" id="UP000595859"/>
    </source>
</evidence>
<keyword evidence="1" id="KW-1133">Transmembrane helix</keyword>
<feature type="transmembrane region" description="Helical" evidence="1">
    <location>
        <begin position="45"/>
        <end position="66"/>
    </location>
</feature>
<dbReference type="Proteomes" id="UP000600220">
    <property type="component" value="Unassembled WGS sequence"/>
</dbReference>
<evidence type="ECO:0000256" key="1">
    <source>
        <dbReference type="SAM" id="Phobius"/>
    </source>
</evidence>
<proteinExistence type="predicted"/>
<dbReference type="EMBL" id="CP066884">
    <property type="protein sequence ID" value="QQM97608.1"/>
    <property type="molecule type" value="Genomic_DNA"/>
</dbReference>
<keyword evidence="9" id="KW-1185">Reference proteome</keyword>
<accession>A0A2A4EFD9</accession>
<reference evidence="5" key="2">
    <citation type="journal article" date="2018" name="Vet. Microbiol.">
        <title>Methicillin-resistant staphylococci amongst veterinary personnel, personnel-owned pets, patients and the hospital environment of two small animal veterinary hospitals.</title>
        <authorList>
            <person name="Worthing K.A."/>
            <person name="Brown J."/>
            <person name="Gerber L."/>
            <person name="Abraham S."/>
            <person name="Trott D."/>
            <person name="Norris J.M."/>
        </authorList>
    </citation>
    <scope>NUCLEOTIDE SEQUENCE</scope>
    <source>
        <strain evidence="5">ST496-2</strain>
    </source>
</reference>
<name>A0A2A4EFD9_STAPS</name>
<reference evidence="3 6" key="1">
    <citation type="journal article" date="2018" name="Vet. Microbiol.">
        <title>Clonal diversity and geographic distribution of methicillin-resistant Staphylococcus pseudintermedius from Australian animals: Discovery of novel sequence types.</title>
        <authorList>
            <person name="Worthing K.A."/>
            <person name="Abraham S."/>
            <person name="Coombs G.W."/>
            <person name="Pang S."/>
            <person name="Saputra S."/>
            <person name="Jordan D."/>
            <person name="Trott D.J."/>
            <person name="Norris J.M."/>
        </authorList>
    </citation>
    <scope>NUCLEOTIDE SEQUENCE [LARGE SCALE GENOMIC DNA]</scope>
    <source>
        <strain evidence="3 6">ST71 3</strain>
    </source>
</reference>
<reference evidence="2 9" key="4">
    <citation type="submission" date="2018-11" db="EMBL/GenBank/DDBJ databases">
        <authorList>
            <consortium name="Veterinary Laboratory Investigation and Response Network"/>
        </authorList>
    </citation>
    <scope>NUCLEOTIDE SEQUENCE [LARGE SCALE GENOMIC DNA]</scope>
    <source>
        <strain evidence="2 9">SPSE-18-VL-LA-PA-Ryan-0021</strain>
    </source>
</reference>
<reference evidence="4 8" key="5">
    <citation type="submission" date="2020-12" db="EMBL/GenBank/DDBJ databases">
        <title>Whole genome sequencing and de novo assembly of Staphylococcus pseudintermedius: a novel pangenome approach to unravel pathogenesis of canine pyoderma.</title>
        <authorList>
            <person name="Ferrer L."/>
            <person name="Perez D."/>
            <person name="Fonticoba R."/>
            <person name="Vines J."/>
            <person name="Fabregas N."/>
            <person name="Madronero S."/>
            <person name="Meroni G."/>
            <person name="Martino P."/>
            <person name="Martinez S."/>
            <person name="Cusco A."/>
            <person name="Migura L."/>
            <person name="Francino O."/>
        </authorList>
    </citation>
    <scope>NUCLEOTIDE SEQUENCE [LARGE SCALE GENOMIC DNA]</scope>
    <source>
        <strain evidence="4 8">HSP080</strain>
    </source>
</reference>
<dbReference type="EMBL" id="QQPC01000086">
    <property type="protein sequence ID" value="REA80381.1"/>
    <property type="molecule type" value="Genomic_DNA"/>
</dbReference>
<protein>
    <recommendedName>
        <fullName evidence="10">DUF3784 domain-containing protein</fullName>
    </recommendedName>
</protein>
<evidence type="ECO:0000313" key="2">
    <source>
        <dbReference type="EMBL" id="EGQ4385951.1"/>
    </source>
</evidence>
<evidence type="ECO:0000313" key="4">
    <source>
        <dbReference type="EMBL" id="QQM97608.1"/>
    </source>
</evidence>
<dbReference type="OrthoDB" id="9889157at2"/>
<feature type="transmembrane region" description="Helical" evidence="1">
    <location>
        <begin position="6"/>
        <end position="24"/>
    </location>
</feature>
<dbReference type="Proteomes" id="UP000246351">
    <property type="component" value="Unassembled WGS sequence"/>
</dbReference>
<dbReference type="EMBL" id="AAXKXX010000031">
    <property type="protein sequence ID" value="EGQ4385951.1"/>
    <property type="molecule type" value="Genomic_DNA"/>
</dbReference>
<evidence type="ECO:0000313" key="6">
    <source>
        <dbReference type="Proteomes" id="UP000246351"/>
    </source>
</evidence>
<evidence type="ECO:0000313" key="9">
    <source>
        <dbReference type="Proteomes" id="UP000600220"/>
    </source>
</evidence>
<sequence length="101" mass="11579">MNILMGILLSLFIFVTGVLFMKFNSTFWNNPLLLIFKNRNDVNQITGKSFIAMSLLYFIIAILYHPTISSMVVLYLVLALIDFIVVGLVIHSKNRKNIKVQ</sequence>
<evidence type="ECO:0000313" key="7">
    <source>
        <dbReference type="Proteomes" id="UP000256409"/>
    </source>
</evidence>
<dbReference type="Proteomes" id="UP000595859">
    <property type="component" value="Chromosome"/>
</dbReference>
<reference evidence="7" key="3">
    <citation type="journal article" date="2018" name="Vet. Microbiol.">
        <title>Molecular epidemiology of methicillin-resistant staphylococci amongst veterinary personnel, personnel-owned pets, patients and the hospital environment of two companion animal veterinary hospitals.</title>
        <authorList>
            <person name="Worthing K.A."/>
            <person name="Brown J."/>
            <person name="Gerber L."/>
            <person name="Abraham S."/>
            <person name="Trott D."/>
            <person name="Norris J.M."/>
        </authorList>
    </citation>
    <scope>NUCLEOTIDE SEQUENCE [LARGE SCALE GENOMIC DNA]</scope>
    <source>
        <strain evidence="7">ST496-2</strain>
    </source>
</reference>
<evidence type="ECO:0008006" key="10">
    <source>
        <dbReference type="Google" id="ProtNLM"/>
    </source>
</evidence>
<evidence type="ECO:0000313" key="5">
    <source>
        <dbReference type="EMBL" id="REA80381.1"/>
    </source>
</evidence>
<gene>
    <name evidence="3" type="ORF">DD924_05690</name>
    <name evidence="5" type="ORF">DV961_11575</name>
    <name evidence="2" type="ORF">EGV54_12900</name>
    <name evidence="4" type="ORF">JGZ15_08945</name>
</gene>
<dbReference type="Proteomes" id="UP000256409">
    <property type="component" value="Unassembled WGS sequence"/>
</dbReference>
<keyword evidence="1" id="KW-0472">Membrane</keyword>
<dbReference type="EMBL" id="QEIV01000465">
    <property type="protein sequence ID" value="PWZ98880.1"/>
    <property type="molecule type" value="Genomic_DNA"/>
</dbReference>
<keyword evidence="1" id="KW-0812">Transmembrane</keyword>
<evidence type="ECO:0000313" key="3">
    <source>
        <dbReference type="EMBL" id="PWZ98880.1"/>
    </source>
</evidence>
<dbReference type="AlphaFoldDB" id="A0A2A4EFD9"/>
<organism evidence="3 6">
    <name type="scientific">Staphylococcus pseudintermedius</name>
    <dbReference type="NCBI Taxonomy" id="283734"/>
    <lineage>
        <taxon>Bacteria</taxon>
        <taxon>Bacillati</taxon>
        <taxon>Bacillota</taxon>
        <taxon>Bacilli</taxon>
        <taxon>Bacillales</taxon>
        <taxon>Staphylococcaceae</taxon>
        <taxon>Staphylococcus</taxon>
        <taxon>Staphylococcus intermedius group</taxon>
    </lineage>
</organism>